<dbReference type="Proteomes" id="UP000240325">
    <property type="component" value="Segment"/>
</dbReference>
<dbReference type="FunFam" id="3.40.50.300:FF:001447">
    <property type="entry name" value="Ras-related protein Rab-1B"/>
    <property type="match status" value="1"/>
</dbReference>
<dbReference type="NCBIfam" id="TIGR00231">
    <property type="entry name" value="small_GTP"/>
    <property type="match status" value="1"/>
</dbReference>
<dbReference type="PANTHER" id="PTHR47977">
    <property type="entry name" value="RAS-RELATED PROTEIN RAB"/>
    <property type="match status" value="1"/>
</dbReference>
<sequence>MKILFLGDKQVGKTSFIIKLIHDRFYNDYAGTIGCDFFFTTIEMNNKIINIEIYDASGDNIFDNIVESMYTKADCYVIMFDIQNIDSFCSINIWHDKILLHKKNCPILLIGNKFDIEFNDRYIKYNAMIEFAKEKKMFYKEVSVKDNIDVYNSIYEFIENIMPNNKKKCKIM</sequence>
<evidence type="ECO:0000313" key="4">
    <source>
        <dbReference type="EMBL" id="ATZ81047.1"/>
    </source>
</evidence>
<dbReference type="InterPro" id="IPR027417">
    <property type="entry name" value="P-loop_NTPase"/>
</dbReference>
<keyword evidence="5" id="KW-1185">Reference proteome</keyword>
<comment type="subcellular location">
    <subcellularLocation>
        <location evidence="1">Host cell membrane</location>
        <topology evidence="1">Lipid-anchor</topology>
        <orientation evidence="1">Cytoplasmic side</orientation>
    </subcellularLocation>
</comment>
<dbReference type="CDD" id="cd00154">
    <property type="entry name" value="Rab"/>
    <property type="match status" value="1"/>
</dbReference>
<keyword evidence="3" id="KW-0342">GTP-binding</keyword>
<dbReference type="PRINTS" id="PR00449">
    <property type="entry name" value="RASTRNSFRMNG"/>
</dbReference>
<dbReference type="Gene3D" id="3.40.50.300">
    <property type="entry name" value="P-loop containing nucleotide triphosphate hydrolases"/>
    <property type="match status" value="1"/>
</dbReference>
<dbReference type="SMART" id="SM00174">
    <property type="entry name" value="RHO"/>
    <property type="match status" value="1"/>
</dbReference>
<evidence type="ECO:0000256" key="1">
    <source>
        <dbReference type="ARBA" id="ARBA00004112"/>
    </source>
</evidence>
<dbReference type="SMART" id="SM00175">
    <property type="entry name" value="RAB"/>
    <property type="match status" value="1"/>
</dbReference>
<dbReference type="GO" id="GO:0005525">
    <property type="term" value="F:GTP binding"/>
    <property type="evidence" value="ECO:0007669"/>
    <property type="project" value="UniProtKB-KW"/>
</dbReference>
<evidence type="ECO:0000313" key="5">
    <source>
        <dbReference type="Proteomes" id="UP000240325"/>
    </source>
</evidence>
<evidence type="ECO:0000256" key="3">
    <source>
        <dbReference type="ARBA" id="ARBA00023134"/>
    </source>
</evidence>
<dbReference type="InterPro" id="IPR001806">
    <property type="entry name" value="Small_GTPase"/>
</dbReference>
<dbReference type="SMART" id="SM00173">
    <property type="entry name" value="RAS"/>
    <property type="match status" value="1"/>
</dbReference>
<dbReference type="EMBL" id="MF782455">
    <property type="protein sequence ID" value="ATZ81047.1"/>
    <property type="molecule type" value="Genomic_DNA"/>
</dbReference>
<keyword evidence="2" id="KW-0547">Nucleotide-binding</keyword>
<dbReference type="SUPFAM" id="SSF52540">
    <property type="entry name" value="P-loop containing nucleoside triphosphate hydrolases"/>
    <property type="match status" value="1"/>
</dbReference>
<reference evidence="4" key="1">
    <citation type="journal article" date="2017" name="Elife">
        <title>The kinetoplastid-infecting Bodo saltans virus (BsV), a window into the most abundant giant viruses in the sea.</title>
        <authorList>
            <person name="Deeg C.M."/>
            <person name="Chow C.-E.T."/>
            <person name="Suttle C.A."/>
        </authorList>
    </citation>
    <scope>NUCLEOTIDE SEQUENCE</scope>
    <source>
        <strain evidence="4">NG1</strain>
    </source>
</reference>
<gene>
    <name evidence="4" type="ORF">BMW23_1002</name>
</gene>
<proteinExistence type="predicted"/>
<organism evidence="4">
    <name type="scientific">Bodo saltans virus</name>
    <dbReference type="NCBI Taxonomy" id="2024608"/>
    <lineage>
        <taxon>Viruses</taxon>
        <taxon>Varidnaviria</taxon>
        <taxon>Bamfordvirae</taxon>
        <taxon>Nucleocytoviricota</taxon>
        <taxon>Megaviricetes</taxon>
        <taxon>Imitervirales</taxon>
        <taxon>Mimiviridae</taxon>
        <taxon>Klosneuvirinae</taxon>
        <taxon>Theiavirus</taxon>
        <taxon>Theiavirus salishense</taxon>
    </lineage>
</organism>
<dbReference type="InterPro" id="IPR005225">
    <property type="entry name" value="Small_GTP-bd"/>
</dbReference>
<dbReference type="PROSITE" id="PS51421">
    <property type="entry name" value="RAS"/>
    <property type="match status" value="1"/>
</dbReference>
<dbReference type="InterPro" id="IPR050227">
    <property type="entry name" value="Rab"/>
</dbReference>
<dbReference type="GO" id="GO:0020002">
    <property type="term" value="C:host cell plasma membrane"/>
    <property type="evidence" value="ECO:0007669"/>
    <property type="project" value="UniProtKB-SubCell"/>
</dbReference>
<name>A0A2H4UVY9_9VIRU</name>
<evidence type="ECO:0000256" key="2">
    <source>
        <dbReference type="ARBA" id="ARBA00022741"/>
    </source>
</evidence>
<dbReference type="GO" id="GO:0003924">
    <property type="term" value="F:GTPase activity"/>
    <property type="evidence" value="ECO:0007669"/>
    <property type="project" value="InterPro"/>
</dbReference>
<dbReference type="Pfam" id="PF00071">
    <property type="entry name" value="Ras"/>
    <property type="match status" value="1"/>
</dbReference>
<dbReference type="PROSITE" id="PS51419">
    <property type="entry name" value="RAB"/>
    <property type="match status" value="1"/>
</dbReference>
<protein>
    <submittedName>
        <fullName evidence="4">Rab domain-containing protein</fullName>
    </submittedName>
</protein>
<accession>A0A2H4UVY9</accession>